<name>A0A7S1L3G4_NEODS</name>
<gene>
    <name evidence="2" type="ORF">NDES1114_LOCUS2895</name>
</gene>
<dbReference type="AlphaFoldDB" id="A0A7S1L3G4"/>
<dbReference type="EMBL" id="HBGF01004183">
    <property type="protein sequence ID" value="CAD9093069.1"/>
    <property type="molecule type" value="Transcribed_RNA"/>
</dbReference>
<keyword evidence="1" id="KW-1133">Transmembrane helix</keyword>
<protein>
    <submittedName>
        <fullName evidence="2">Uncharacterized protein</fullName>
    </submittedName>
</protein>
<evidence type="ECO:0000256" key="1">
    <source>
        <dbReference type="SAM" id="Phobius"/>
    </source>
</evidence>
<reference evidence="2" key="1">
    <citation type="submission" date="2021-01" db="EMBL/GenBank/DDBJ databases">
        <authorList>
            <person name="Corre E."/>
            <person name="Pelletier E."/>
            <person name="Niang G."/>
            <person name="Scheremetjew M."/>
            <person name="Finn R."/>
            <person name="Kale V."/>
            <person name="Holt S."/>
            <person name="Cochrane G."/>
            <person name="Meng A."/>
            <person name="Brown T."/>
            <person name="Cohen L."/>
        </authorList>
    </citation>
    <scope>NUCLEOTIDE SEQUENCE</scope>
    <source>
        <strain evidence="2">CCAP 1951/1</strain>
    </source>
</reference>
<organism evidence="2">
    <name type="scientific">Neobodo designis</name>
    <name type="common">Flagellated protozoan</name>
    <name type="synonym">Bodo designis</name>
    <dbReference type="NCBI Taxonomy" id="312471"/>
    <lineage>
        <taxon>Eukaryota</taxon>
        <taxon>Discoba</taxon>
        <taxon>Euglenozoa</taxon>
        <taxon>Kinetoplastea</taxon>
        <taxon>Metakinetoplastina</taxon>
        <taxon>Neobodonida</taxon>
        <taxon>Neobodo</taxon>
    </lineage>
</organism>
<keyword evidence="1" id="KW-0812">Transmembrane</keyword>
<sequence>MLRRCVALRNAYMTRATRLQLGNVKSPHGDLQTAAGNHEKWGYLYRGWRYPVAGHLAGSLAILVFQVVVGVWAQYRDMILLSEHITYEDVKDRCLTQMPGWARLQCFNKFTAGGMMPYRDPTPLDWLPLELKLGQVKQASY</sequence>
<keyword evidence="1" id="KW-0472">Membrane</keyword>
<evidence type="ECO:0000313" key="2">
    <source>
        <dbReference type="EMBL" id="CAD9093069.1"/>
    </source>
</evidence>
<proteinExistence type="predicted"/>
<feature type="transmembrane region" description="Helical" evidence="1">
    <location>
        <begin position="52"/>
        <end position="73"/>
    </location>
</feature>
<accession>A0A7S1L3G4</accession>